<evidence type="ECO:0000313" key="2">
    <source>
        <dbReference type="EMBL" id="KAJ7335195.1"/>
    </source>
</evidence>
<proteinExistence type="predicted"/>
<dbReference type="AlphaFoldDB" id="A0A9Q0XYM4"/>
<organism evidence="2 3">
    <name type="scientific">Phrynocephalus forsythii</name>
    <dbReference type="NCBI Taxonomy" id="171643"/>
    <lineage>
        <taxon>Eukaryota</taxon>
        <taxon>Metazoa</taxon>
        <taxon>Chordata</taxon>
        <taxon>Craniata</taxon>
        <taxon>Vertebrata</taxon>
        <taxon>Euteleostomi</taxon>
        <taxon>Lepidosauria</taxon>
        <taxon>Squamata</taxon>
        <taxon>Bifurcata</taxon>
        <taxon>Unidentata</taxon>
        <taxon>Episquamata</taxon>
        <taxon>Toxicofera</taxon>
        <taxon>Iguania</taxon>
        <taxon>Acrodonta</taxon>
        <taxon>Agamidae</taxon>
        <taxon>Agaminae</taxon>
        <taxon>Phrynocephalus</taxon>
    </lineage>
</organism>
<evidence type="ECO:0000256" key="1">
    <source>
        <dbReference type="SAM" id="MobiDB-lite"/>
    </source>
</evidence>
<name>A0A9Q0XYM4_9SAUR</name>
<feature type="non-terminal residue" evidence="2">
    <location>
        <position position="123"/>
    </location>
</feature>
<comment type="caution">
    <text evidence="2">The sequence shown here is derived from an EMBL/GenBank/DDBJ whole genome shotgun (WGS) entry which is preliminary data.</text>
</comment>
<dbReference type="OrthoDB" id="6484979at2759"/>
<feature type="compositionally biased region" description="Basic and acidic residues" evidence="1">
    <location>
        <begin position="10"/>
        <end position="19"/>
    </location>
</feature>
<keyword evidence="3" id="KW-1185">Reference proteome</keyword>
<evidence type="ECO:0000313" key="3">
    <source>
        <dbReference type="Proteomes" id="UP001142489"/>
    </source>
</evidence>
<reference evidence="2" key="1">
    <citation type="journal article" date="2023" name="DNA Res.">
        <title>Chromosome-level genome assembly of Phrynocephalus forsythii using third-generation DNA sequencing and Hi-C analysis.</title>
        <authorList>
            <person name="Qi Y."/>
            <person name="Zhao W."/>
            <person name="Zhao Y."/>
            <person name="Niu C."/>
            <person name="Cao S."/>
            <person name="Zhang Y."/>
        </authorList>
    </citation>
    <scope>NUCLEOTIDE SEQUENCE</scope>
    <source>
        <tissue evidence="2">Muscle</tissue>
    </source>
</reference>
<protein>
    <submittedName>
        <fullName evidence="2">Uncharacterized protein</fullName>
    </submittedName>
</protein>
<sequence>ATTTASGEGVQRRKGERSQAHASSPVENHRVSHTDTQTHTCWQAIHRQPADKKEADRAPGLAGYPAARVQGETGLPLTQAERMQECDVPNSSQQATCMDFKKRDRGALGILGIVVLLGEEGEK</sequence>
<feature type="region of interest" description="Disordered" evidence="1">
    <location>
        <begin position="1"/>
        <end position="70"/>
    </location>
</feature>
<feature type="compositionally biased region" description="Basic and acidic residues" evidence="1">
    <location>
        <begin position="48"/>
        <end position="57"/>
    </location>
</feature>
<accession>A0A9Q0XYM4</accession>
<gene>
    <name evidence="2" type="ORF">JRQ81_013136</name>
</gene>
<dbReference type="EMBL" id="JAPFRF010000004">
    <property type="protein sequence ID" value="KAJ7335195.1"/>
    <property type="molecule type" value="Genomic_DNA"/>
</dbReference>
<dbReference type="Proteomes" id="UP001142489">
    <property type="component" value="Unassembled WGS sequence"/>
</dbReference>